<sequence>ETQPQLSPSPGLLGPCPGGWNNGGCDGPAPEEPANCEGGPCVPLYCVLGCVAGCCTDLADLRDLEPVRLTSSWA</sequence>
<evidence type="ECO:0000313" key="2">
    <source>
        <dbReference type="Proteomes" id="UP000824469"/>
    </source>
</evidence>
<gene>
    <name evidence="1" type="ORF">KI387_000033</name>
</gene>
<protein>
    <submittedName>
        <fullName evidence="1">Uncharacterized protein</fullName>
    </submittedName>
</protein>
<proteinExistence type="predicted"/>
<evidence type="ECO:0000313" key="1">
    <source>
        <dbReference type="EMBL" id="KAH9327925.1"/>
    </source>
</evidence>
<comment type="caution">
    <text evidence="1">The sequence shown here is derived from an EMBL/GenBank/DDBJ whole genome shotgun (WGS) entry which is preliminary data.</text>
</comment>
<feature type="non-terminal residue" evidence="1">
    <location>
        <position position="1"/>
    </location>
</feature>
<dbReference type="Proteomes" id="UP000824469">
    <property type="component" value="Unassembled WGS sequence"/>
</dbReference>
<organism evidence="1 2">
    <name type="scientific">Taxus chinensis</name>
    <name type="common">Chinese yew</name>
    <name type="synonym">Taxus wallichiana var. chinensis</name>
    <dbReference type="NCBI Taxonomy" id="29808"/>
    <lineage>
        <taxon>Eukaryota</taxon>
        <taxon>Viridiplantae</taxon>
        <taxon>Streptophyta</taxon>
        <taxon>Embryophyta</taxon>
        <taxon>Tracheophyta</taxon>
        <taxon>Spermatophyta</taxon>
        <taxon>Pinopsida</taxon>
        <taxon>Pinidae</taxon>
        <taxon>Conifers II</taxon>
        <taxon>Cupressales</taxon>
        <taxon>Taxaceae</taxon>
        <taxon>Taxus</taxon>
    </lineage>
</organism>
<accession>A0AA38GU74</accession>
<keyword evidence="2" id="KW-1185">Reference proteome</keyword>
<dbReference type="AlphaFoldDB" id="A0AA38GU74"/>
<name>A0AA38GU74_TAXCH</name>
<reference evidence="1 2" key="1">
    <citation type="journal article" date="2021" name="Nat. Plants">
        <title>The Taxus genome provides insights into paclitaxel biosynthesis.</title>
        <authorList>
            <person name="Xiong X."/>
            <person name="Gou J."/>
            <person name="Liao Q."/>
            <person name="Li Y."/>
            <person name="Zhou Q."/>
            <person name="Bi G."/>
            <person name="Li C."/>
            <person name="Du R."/>
            <person name="Wang X."/>
            <person name="Sun T."/>
            <person name="Guo L."/>
            <person name="Liang H."/>
            <person name="Lu P."/>
            <person name="Wu Y."/>
            <person name="Zhang Z."/>
            <person name="Ro D.K."/>
            <person name="Shang Y."/>
            <person name="Huang S."/>
            <person name="Yan J."/>
        </authorList>
    </citation>
    <scope>NUCLEOTIDE SEQUENCE [LARGE SCALE GENOMIC DNA]</scope>
    <source>
        <strain evidence="1">Ta-2019</strain>
    </source>
</reference>
<dbReference type="EMBL" id="JAHRHJ020000001">
    <property type="protein sequence ID" value="KAH9327925.1"/>
    <property type="molecule type" value="Genomic_DNA"/>
</dbReference>